<name>A0A1N6FJA4_9FLAO</name>
<gene>
    <name evidence="5" type="ORF">SAMN05421769_1353</name>
</gene>
<dbReference type="RefSeq" id="WP_074229520.1">
    <property type="nucleotide sequence ID" value="NZ_FSRQ01000001.1"/>
</dbReference>
<sequence length="301" mass="33558">MNETEYEVIIIGGSYSGLSAAMALGRSLRKTLVIDNGKPCNEQTPHSHNFLTQDGKSPKEIAENARKQVGEYETIHFHQGKAVDAKKSETVFEVTTEKGEKFRSKKLIIATGITDEIPNIKGFKESWGISLIHCPYCHGYEYKGKKTAIIANGDKAVHISSLVKNLTEDVTLITREKANFTDEQREKLKRNNIQIIENEIAELKNNNRIAESIIFSDGTEIKFEAVYGAFPFHQHSEIPKNLGCEFTEFGHIKTDQFQKTNIPGLFVCGDNSSMMRSVSNAVMTGNVAGAMVNMELVTDCF</sequence>
<dbReference type="SUPFAM" id="SSF51905">
    <property type="entry name" value="FAD/NAD(P)-binding domain"/>
    <property type="match status" value="1"/>
</dbReference>
<keyword evidence="3" id="KW-0175">Coiled coil</keyword>
<feature type="domain" description="FAD/NAD(P)-binding" evidence="4">
    <location>
        <begin position="6"/>
        <end position="285"/>
    </location>
</feature>
<accession>A0A1N6FJA4</accession>
<dbReference type="Gene3D" id="3.50.50.60">
    <property type="entry name" value="FAD/NAD(P)-binding domain"/>
    <property type="match status" value="2"/>
</dbReference>
<evidence type="ECO:0000256" key="1">
    <source>
        <dbReference type="ARBA" id="ARBA00022630"/>
    </source>
</evidence>
<dbReference type="AlphaFoldDB" id="A0A1N6FJA4"/>
<evidence type="ECO:0000256" key="2">
    <source>
        <dbReference type="ARBA" id="ARBA00023002"/>
    </source>
</evidence>
<dbReference type="Pfam" id="PF07992">
    <property type="entry name" value="Pyr_redox_2"/>
    <property type="match status" value="1"/>
</dbReference>
<dbReference type="InterPro" id="IPR036188">
    <property type="entry name" value="FAD/NAD-bd_sf"/>
</dbReference>
<dbReference type="GO" id="GO:0016491">
    <property type="term" value="F:oxidoreductase activity"/>
    <property type="evidence" value="ECO:0007669"/>
    <property type="project" value="UniProtKB-KW"/>
</dbReference>
<dbReference type="InterPro" id="IPR050097">
    <property type="entry name" value="Ferredoxin-NADP_redctase_2"/>
</dbReference>
<dbReference type="InterPro" id="IPR023753">
    <property type="entry name" value="FAD/NAD-binding_dom"/>
</dbReference>
<dbReference type="STRING" id="59733.SAMN05421769_1353"/>
<dbReference type="PANTHER" id="PTHR48105">
    <property type="entry name" value="THIOREDOXIN REDUCTASE 1-RELATED-RELATED"/>
    <property type="match status" value="1"/>
</dbReference>
<keyword evidence="1" id="KW-0285">Flavoprotein</keyword>
<dbReference type="PRINTS" id="PR00469">
    <property type="entry name" value="PNDRDTASEII"/>
</dbReference>
<dbReference type="Proteomes" id="UP000184782">
    <property type="component" value="Unassembled WGS sequence"/>
</dbReference>
<dbReference type="OrthoDB" id="9806179at2"/>
<keyword evidence="2" id="KW-0560">Oxidoreductase</keyword>
<reference evidence="6" key="1">
    <citation type="submission" date="2016-12" db="EMBL/GenBank/DDBJ databases">
        <authorList>
            <person name="Varghese N."/>
            <person name="Submissions S."/>
        </authorList>
    </citation>
    <scope>NUCLEOTIDE SEQUENCE [LARGE SCALE GENOMIC DNA]</scope>
    <source>
        <strain evidence="6">DSM 16779</strain>
    </source>
</reference>
<evidence type="ECO:0000259" key="4">
    <source>
        <dbReference type="Pfam" id="PF07992"/>
    </source>
</evidence>
<evidence type="ECO:0000313" key="5">
    <source>
        <dbReference type="EMBL" id="SIN95383.1"/>
    </source>
</evidence>
<evidence type="ECO:0000256" key="3">
    <source>
        <dbReference type="SAM" id="Coils"/>
    </source>
</evidence>
<proteinExistence type="predicted"/>
<dbReference type="EMBL" id="FSRQ01000001">
    <property type="protein sequence ID" value="SIN95383.1"/>
    <property type="molecule type" value="Genomic_DNA"/>
</dbReference>
<organism evidence="5 6">
    <name type="scientific">Chryseobacterium scophthalmum</name>
    <dbReference type="NCBI Taxonomy" id="59733"/>
    <lineage>
        <taxon>Bacteria</taxon>
        <taxon>Pseudomonadati</taxon>
        <taxon>Bacteroidota</taxon>
        <taxon>Flavobacteriia</taxon>
        <taxon>Flavobacteriales</taxon>
        <taxon>Weeksellaceae</taxon>
        <taxon>Chryseobacterium group</taxon>
        <taxon>Chryseobacterium</taxon>
    </lineage>
</organism>
<protein>
    <submittedName>
        <fullName evidence="5">Thioredoxin reductase</fullName>
    </submittedName>
</protein>
<feature type="coiled-coil region" evidence="3">
    <location>
        <begin position="186"/>
        <end position="213"/>
    </location>
</feature>
<keyword evidence="6" id="KW-1185">Reference proteome</keyword>
<dbReference type="PRINTS" id="PR00368">
    <property type="entry name" value="FADPNR"/>
</dbReference>
<evidence type="ECO:0000313" key="6">
    <source>
        <dbReference type="Proteomes" id="UP000184782"/>
    </source>
</evidence>